<dbReference type="InterPro" id="IPR000073">
    <property type="entry name" value="AB_hydrolase_1"/>
</dbReference>
<reference evidence="3" key="1">
    <citation type="journal article" date="2019" name="Int. J. Syst. Evol. Microbiol.">
        <title>The Global Catalogue of Microorganisms (GCM) 10K type strain sequencing project: providing services to taxonomists for standard genome sequencing and annotation.</title>
        <authorList>
            <consortium name="The Broad Institute Genomics Platform"/>
            <consortium name="The Broad Institute Genome Sequencing Center for Infectious Disease"/>
            <person name="Wu L."/>
            <person name="Ma J."/>
        </authorList>
    </citation>
    <scope>NUCLEOTIDE SEQUENCE [LARGE SCALE GENOMIC DNA]</scope>
    <source>
        <strain evidence="3">CGMCC 1.15928</strain>
    </source>
</reference>
<dbReference type="RefSeq" id="WP_158084569.1">
    <property type="nucleotide sequence ID" value="NZ_BMKF01000002.1"/>
</dbReference>
<dbReference type="EMBL" id="BMKF01000002">
    <property type="protein sequence ID" value="GGB78084.1"/>
    <property type="molecule type" value="Genomic_DNA"/>
</dbReference>
<protein>
    <submittedName>
        <fullName evidence="2">Hydrolase</fullName>
    </submittedName>
</protein>
<dbReference type="PRINTS" id="PR00111">
    <property type="entry name" value="ABHYDROLASE"/>
</dbReference>
<sequence length="279" mass="29983">MAKQAKSWTFGEKVQGYAWEVASPRASLLLQHGYGEYAGRYVMSYNRLIPNLNALDINVYAFDAEGHGRSPGPRGATDMKRAVAHHLAAREVLETREEPLFMMGHSLGGLITAASVAYRPEGVSGAVLSAPALKIELNPALKTVAGVLASIAPTARLTPPLDADAISRDAAVVEKYRNDPMVITKAPAARLGATAIKVLERARSSFSDWDVPVLVIHGDADRLTPIEGSRAFIEAIGASDKQLVEFAGGYHELLNDHEADKALATVLDWLKPRLPGGRV</sequence>
<dbReference type="Gene3D" id="3.40.50.1820">
    <property type="entry name" value="alpha/beta hydrolase"/>
    <property type="match status" value="1"/>
</dbReference>
<comment type="caution">
    <text evidence="2">The sequence shown here is derived from an EMBL/GenBank/DDBJ whole genome shotgun (WGS) entry which is preliminary data.</text>
</comment>
<evidence type="ECO:0000313" key="2">
    <source>
        <dbReference type="EMBL" id="GGB78084.1"/>
    </source>
</evidence>
<dbReference type="InterPro" id="IPR029058">
    <property type="entry name" value="AB_hydrolase_fold"/>
</dbReference>
<proteinExistence type="predicted"/>
<dbReference type="GO" id="GO:0016787">
    <property type="term" value="F:hydrolase activity"/>
    <property type="evidence" value="ECO:0007669"/>
    <property type="project" value="UniProtKB-KW"/>
</dbReference>
<accession>A0ABQ1JY97</accession>
<dbReference type="InterPro" id="IPR051044">
    <property type="entry name" value="MAG_DAG_Lipase"/>
</dbReference>
<dbReference type="PANTHER" id="PTHR11614">
    <property type="entry name" value="PHOSPHOLIPASE-RELATED"/>
    <property type="match status" value="1"/>
</dbReference>
<dbReference type="InterPro" id="IPR022742">
    <property type="entry name" value="Hydrolase_4"/>
</dbReference>
<evidence type="ECO:0000313" key="3">
    <source>
        <dbReference type="Proteomes" id="UP000628854"/>
    </source>
</evidence>
<dbReference type="Pfam" id="PF12146">
    <property type="entry name" value="Hydrolase_4"/>
    <property type="match status" value="1"/>
</dbReference>
<feature type="domain" description="Serine aminopeptidase S33" evidence="1">
    <location>
        <begin position="23"/>
        <end position="257"/>
    </location>
</feature>
<keyword evidence="2" id="KW-0378">Hydrolase</keyword>
<name>A0ABQ1JY97_9PROT</name>
<keyword evidence="3" id="KW-1185">Reference proteome</keyword>
<dbReference type="SUPFAM" id="SSF53474">
    <property type="entry name" value="alpha/beta-Hydrolases"/>
    <property type="match status" value="1"/>
</dbReference>
<organism evidence="2 3">
    <name type="scientific">Henriciella pelagia</name>
    <dbReference type="NCBI Taxonomy" id="1977912"/>
    <lineage>
        <taxon>Bacteria</taxon>
        <taxon>Pseudomonadati</taxon>
        <taxon>Pseudomonadota</taxon>
        <taxon>Alphaproteobacteria</taxon>
        <taxon>Hyphomonadales</taxon>
        <taxon>Hyphomonadaceae</taxon>
        <taxon>Henriciella</taxon>
    </lineage>
</organism>
<dbReference type="Proteomes" id="UP000628854">
    <property type="component" value="Unassembled WGS sequence"/>
</dbReference>
<gene>
    <name evidence="2" type="ORF">GCM10011503_28590</name>
</gene>
<evidence type="ECO:0000259" key="1">
    <source>
        <dbReference type="Pfam" id="PF12146"/>
    </source>
</evidence>